<dbReference type="HOGENOM" id="CLU_1061238_0_0_9"/>
<keyword evidence="1" id="KW-0812">Transmembrane</keyword>
<feature type="transmembrane region" description="Helical" evidence="1">
    <location>
        <begin position="119"/>
        <end position="142"/>
    </location>
</feature>
<feature type="transmembrane region" description="Helical" evidence="1">
    <location>
        <begin position="163"/>
        <end position="183"/>
    </location>
</feature>
<dbReference type="Pfam" id="PF11457">
    <property type="entry name" value="DUF3021"/>
    <property type="match status" value="1"/>
</dbReference>
<protein>
    <recommendedName>
        <fullName evidence="4">DUF3021 domain-containing protein</fullName>
    </recommendedName>
</protein>
<gene>
    <name evidence="2" type="ORF">HMPREF9460_00756</name>
</gene>
<dbReference type="Proteomes" id="UP000029585">
    <property type="component" value="Unassembled WGS sequence"/>
</dbReference>
<proteinExistence type="predicted"/>
<dbReference type="RefSeq" id="WP_044939084.1">
    <property type="nucleotide sequence ID" value="NZ_KN174161.1"/>
</dbReference>
<comment type="caution">
    <text evidence="2">The sequence shown here is derived from an EMBL/GenBank/DDBJ whole genome shotgun (WGS) entry which is preliminary data.</text>
</comment>
<feature type="transmembrane region" description="Helical" evidence="1">
    <location>
        <begin position="12"/>
        <end position="37"/>
    </location>
</feature>
<organism evidence="2 3">
    <name type="scientific">Flavonifractor plautii 1_3_50AFAA</name>
    <dbReference type="NCBI Taxonomy" id="742738"/>
    <lineage>
        <taxon>Bacteria</taxon>
        <taxon>Bacillati</taxon>
        <taxon>Bacillota</taxon>
        <taxon>Clostridia</taxon>
        <taxon>Eubacteriales</taxon>
        <taxon>Oscillospiraceae</taxon>
        <taxon>Flavonifractor</taxon>
    </lineage>
</organism>
<dbReference type="PROSITE" id="PS51257">
    <property type="entry name" value="PROKAR_LIPOPROTEIN"/>
    <property type="match status" value="1"/>
</dbReference>
<keyword evidence="1" id="KW-0472">Membrane</keyword>
<evidence type="ECO:0000256" key="1">
    <source>
        <dbReference type="SAM" id="Phobius"/>
    </source>
</evidence>
<keyword evidence="3" id="KW-1185">Reference proteome</keyword>
<evidence type="ECO:0000313" key="3">
    <source>
        <dbReference type="Proteomes" id="UP000029585"/>
    </source>
</evidence>
<accession>A0A096BBK6</accession>
<reference evidence="2 3" key="1">
    <citation type="submission" date="2011-08" db="EMBL/GenBank/DDBJ databases">
        <title>The Genome Sequence of Clostridium orbiscindens 1_3_50AFAA.</title>
        <authorList>
            <consortium name="The Broad Institute Genome Sequencing Platform"/>
            <person name="Earl A."/>
            <person name="Ward D."/>
            <person name="Feldgarden M."/>
            <person name="Gevers D."/>
            <person name="Daigneault M."/>
            <person name="Strauss J."/>
            <person name="Allen-Vercoe E."/>
            <person name="Young S.K."/>
            <person name="Zeng Q."/>
            <person name="Gargeya S."/>
            <person name="Fitzgerald M."/>
            <person name="Haas B."/>
            <person name="Abouelleil A."/>
            <person name="Alvarado L."/>
            <person name="Arachchi H.M."/>
            <person name="Berlin A."/>
            <person name="Brown A."/>
            <person name="Chapman S.B."/>
            <person name="Chen Z."/>
            <person name="Dunbar C."/>
            <person name="Freedman E."/>
            <person name="Gearin G."/>
            <person name="Gellesch M."/>
            <person name="Goldberg J."/>
            <person name="Griggs A."/>
            <person name="Gujja S."/>
            <person name="Heiman D."/>
            <person name="Howarth C."/>
            <person name="Larson L."/>
            <person name="Lui A."/>
            <person name="MacDonald P.J.P."/>
            <person name="Montmayeur A."/>
            <person name="Murphy C."/>
            <person name="Neiman D."/>
            <person name="Pearson M."/>
            <person name="Priest M."/>
            <person name="Roberts A."/>
            <person name="Saif S."/>
            <person name="Shea T."/>
            <person name="Shenoy N."/>
            <person name="Sisk P."/>
            <person name="Stolte C."/>
            <person name="Sykes S."/>
            <person name="Wortman J."/>
            <person name="Nusbaum C."/>
            <person name="Birren B."/>
        </authorList>
    </citation>
    <scope>NUCLEOTIDE SEQUENCE [LARGE SCALE GENOMIC DNA]</scope>
    <source>
        <strain evidence="2 3">1_3_50AFAA</strain>
    </source>
</reference>
<dbReference type="PATRIC" id="fig|742738.3.peg.790"/>
<evidence type="ECO:0000313" key="2">
    <source>
        <dbReference type="EMBL" id="KGF56763.1"/>
    </source>
</evidence>
<feature type="transmembrane region" description="Helical" evidence="1">
    <location>
        <begin position="220"/>
        <end position="237"/>
    </location>
</feature>
<dbReference type="InterPro" id="IPR021560">
    <property type="entry name" value="DUF3021"/>
</dbReference>
<feature type="transmembrane region" description="Helical" evidence="1">
    <location>
        <begin position="249"/>
        <end position="267"/>
    </location>
</feature>
<dbReference type="AlphaFoldDB" id="A0A096BBK6"/>
<name>A0A096BBK6_FLAPL</name>
<feature type="transmembrane region" description="Helical" evidence="1">
    <location>
        <begin position="93"/>
        <end position="113"/>
    </location>
</feature>
<keyword evidence="1" id="KW-1133">Transmembrane helix</keyword>
<feature type="transmembrane region" description="Helical" evidence="1">
    <location>
        <begin position="195"/>
        <end position="213"/>
    </location>
</feature>
<sequence length="276" mass="29063">MLFDDKRRALRRVLAGALLGMAACGLAAWGIGSFFIGSPSALVLELLNCGFPRGLEGVGIALSFALYALFGAEVGVATLPFAGDGSALVGRTLAHFALTAATVGLWVGLNFGVRETAAFLVPLALVYLLVWLGRWVGWYAEVSAIRERLGLAPGPSLFHWRETLPYVPFAALLCLLLPFVLRLCDAGDVPVLSGLLYPYLLLPVGAFCSALSLGKRQGFCPLYPVACAGFLFCFALLARLVSNVADTDMLPIAFLAALAGGLTGAALRRRRGGAGE</sequence>
<dbReference type="eggNOG" id="ENOG5031CNW">
    <property type="taxonomic scope" value="Bacteria"/>
</dbReference>
<feature type="transmembrane region" description="Helical" evidence="1">
    <location>
        <begin position="57"/>
        <end position="81"/>
    </location>
</feature>
<evidence type="ECO:0008006" key="4">
    <source>
        <dbReference type="Google" id="ProtNLM"/>
    </source>
</evidence>
<dbReference type="EMBL" id="ADLO01000028">
    <property type="protein sequence ID" value="KGF56763.1"/>
    <property type="molecule type" value="Genomic_DNA"/>
</dbReference>